<geneLocation type="plasmid" evidence="1 2">
    <name>unnamed1</name>
</geneLocation>
<organism evidence="1 2">
    <name type="scientific">Azospirillum ramasamyi</name>
    <dbReference type="NCBI Taxonomy" id="682998"/>
    <lineage>
        <taxon>Bacteria</taxon>
        <taxon>Pseudomonadati</taxon>
        <taxon>Pseudomonadota</taxon>
        <taxon>Alphaproteobacteria</taxon>
        <taxon>Rhodospirillales</taxon>
        <taxon>Azospirillaceae</taxon>
        <taxon>Azospirillum</taxon>
    </lineage>
</organism>
<proteinExistence type="predicted"/>
<keyword evidence="2" id="KW-1185">Reference proteome</keyword>
<evidence type="ECO:0000313" key="1">
    <source>
        <dbReference type="EMBL" id="AWU95652.1"/>
    </source>
</evidence>
<evidence type="ECO:0000313" key="2">
    <source>
        <dbReference type="Proteomes" id="UP000249605"/>
    </source>
</evidence>
<gene>
    <name evidence="1" type="ORF">DM194_15255</name>
</gene>
<dbReference type="EMBL" id="CP029830">
    <property type="protein sequence ID" value="AWU95652.1"/>
    <property type="molecule type" value="Genomic_DNA"/>
</dbReference>
<protein>
    <submittedName>
        <fullName evidence="1">Uncharacterized protein</fullName>
    </submittedName>
</protein>
<name>A0A2U9S8C1_9PROT</name>
<dbReference type="KEGG" id="azm:DM194_15255"/>
<dbReference type="RefSeq" id="WP_111068410.1">
    <property type="nucleotide sequence ID" value="NZ_CP029830.1"/>
</dbReference>
<keyword evidence="1" id="KW-0614">Plasmid</keyword>
<dbReference type="AlphaFoldDB" id="A0A2U9S8C1"/>
<reference evidence="1 2" key="1">
    <citation type="submission" date="2018-06" db="EMBL/GenBank/DDBJ databases">
        <title>Complete genome sequencing of Azospirillum sp. M2T2B2.</title>
        <authorList>
            <person name="Heo J."/>
            <person name="Kim S.-J."/>
            <person name="Kwon S.-W."/>
            <person name="Anandham R."/>
        </authorList>
    </citation>
    <scope>NUCLEOTIDE SEQUENCE [LARGE SCALE GENOMIC DNA]</scope>
    <source>
        <strain evidence="1 2">M2T2B2</strain>
        <plasmid evidence="1 2">unnamed1</plasmid>
    </source>
</reference>
<accession>A0A2U9S8C1</accession>
<dbReference type="Proteomes" id="UP000249605">
    <property type="component" value="Plasmid unnamed1"/>
</dbReference>
<sequence length="125" mass="13354">MTRDEAIDIVAKATAQVTWQQTRAVGVLVAPVAAWDDPDVRFPVVIVGAEAALDGTLAQRLLDDVAGEARSEWAGTACLAKTVHRLLGEGWSWAWEAPLDSPAYLPWRAGNLASVGARRHQTPAG</sequence>